<evidence type="ECO:0000313" key="4">
    <source>
        <dbReference type="Proteomes" id="UP000663870"/>
    </source>
</evidence>
<keyword evidence="4" id="KW-1185">Reference proteome</keyword>
<dbReference type="Proteomes" id="UP000663870">
    <property type="component" value="Unassembled WGS sequence"/>
</dbReference>
<comment type="caution">
    <text evidence="1">The sequence shown here is derived from an EMBL/GenBank/DDBJ whole genome shotgun (WGS) entry which is preliminary data.</text>
</comment>
<proteinExistence type="predicted"/>
<dbReference type="EMBL" id="CAJNOH010001072">
    <property type="protein sequence ID" value="CAF1172095.1"/>
    <property type="molecule type" value="Genomic_DNA"/>
</dbReference>
<evidence type="ECO:0000313" key="3">
    <source>
        <dbReference type="Proteomes" id="UP000663854"/>
    </source>
</evidence>
<gene>
    <name evidence="2" type="ORF">JXQ802_LOCUS36197</name>
    <name evidence="1" type="ORF">PYM288_LOCUS23331</name>
</gene>
<accession>A0A814UDI0</accession>
<evidence type="ECO:0000313" key="1">
    <source>
        <dbReference type="EMBL" id="CAF1172095.1"/>
    </source>
</evidence>
<name>A0A814UDI0_9BILA</name>
<sequence>MTTKSRLWMALNTTEIVKPKKKNYNKILSINFIYSKIETKTSFIMGYELIEELNTTTLSMPNLMINVQAASHVYLARSKLDASKSAHMLLIIDMLGGSDEQNISGLMVHVKANIGDRHYPHTTSLEVEPWSCSRKQLHIIYIGNLTESEYLLNPIFIPPYVIQYQTPAIFQQIANINIPVGIRCNLIHLLANTVYYKLVSDNNNQERWTSSLNCQKFARAFLIDGLGLKWPDTEIAGDQFV</sequence>
<dbReference type="Proteomes" id="UP000663854">
    <property type="component" value="Unassembled WGS sequence"/>
</dbReference>
<organism evidence="1 3">
    <name type="scientific">Rotaria sordida</name>
    <dbReference type="NCBI Taxonomy" id="392033"/>
    <lineage>
        <taxon>Eukaryota</taxon>
        <taxon>Metazoa</taxon>
        <taxon>Spiralia</taxon>
        <taxon>Gnathifera</taxon>
        <taxon>Rotifera</taxon>
        <taxon>Eurotatoria</taxon>
        <taxon>Bdelloidea</taxon>
        <taxon>Philodinida</taxon>
        <taxon>Philodinidae</taxon>
        <taxon>Rotaria</taxon>
    </lineage>
</organism>
<dbReference type="EMBL" id="CAJNOL010001841">
    <property type="protein sequence ID" value="CAF1426888.1"/>
    <property type="molecule type" value="Genomic_DNA"/>
</dbReference>
<evidence type="ECO:0000313" key="2">
    <source>
        <dbReference type="EMBL" id="CAF1426888.1"/>
    </source>
</evidence>
<reference evidence="1" key="1">
    <citation type="submission" date="2021-02" db="EMBL/GenBank/DDBJ databases">
        <authorList>
            <person name="Nowell W R."/>
        </authorList>
    </citation>
    <scope>NUCLEOTIDE SEQUENCE</scope>
</reference>
<dbReference type="AlphaFoldDB" id="A0A814UDI0"/>
<protein>
    <submittedName>
        <fullName evidence="1">Uncharacterized protein</fullName>
    </submittedName>
</protein>